<dbReference type="InterPro" id="IPR051548">
    <property type="entry name" value="Grx-like_ET"/>
</dbReference>
<reference evidence="2 3" key="1">
    <citation type="submission" date="2013-08" db="EMBL/GenBank/DDBJ databases">
        <authorList>
            <person name="Huang J."/>
            <person name="Wang G."/>
        </authorList>
    </citation>
    <scope>NUCLEOTIDE SEQUENCE [LARGE SCALE GENOMIC DNA]</scope>
    <source>
        <strain evidence="2 3">BH030004</strain>
    </source>
</reference>
<dbReference type="SUPFAM" id="SSF52833">
    <property type="entry name" value="Thioredoxin-like"/>
    <property type="match status" value="1"/>
</dbReference>
<dbReference type="eggNOG" id="COG0695">
    <property type="taxonomic scope" value="Bacteria"/>
</dbReference>
<name>A0A0A5G9I9_9BACI</name>
<dbReference type="RefSeq" id="WP_027446707.1">
    <property type="nucleotide sequence ID" value="NZ_AULJ01000039.1"/>
</dbReference>
<dbReference type="InterPro" id="IPR036249">
    <property type="entry name" value="Thioredoxin-like_sf"/>
</dbReference>
<organism evidence="2 3">
    <name type="scientific">Pontibacillus marinus BH030004 = DSM 16465</name>
    <dbReference type="NCBI Taxonomy" id="1385511"/>
    <lineage>
        <taxon>Bacteria</taxon>
        <taxon>Bacillati</taxon>
        <taxon>Bacillota</taxon>
        <taxon>Bacilli</taxon>
        <taxon>Bacillales</taxon>
        <taxon>Bacillaceae</taxon>
        <taxon>Pontibacillus</taxon>
    </lineage>
</organism>
<feature type="domain" description="Glutaredoxin" evidence="1">
    <location>
        <begin position="6"/>
        <end position="62"/>
    </location>
</feature>
<dbReference type="Proteomes" id="UP000030403">
    <property type="component" value="Unassembled WGS sequence"/>
</dbReference>
<dbReference type="Pfam" id="PF00462">
    <property type="entry name" value="Glutaredoxin"/>
    <property type="match status" value="1"/>
</dbReference>
<evidence type="ECO:0000259" key="1">
    <source>
        <dbReference type="Pfam" id="PF00462"/>
    </source>
</evidence>
<evidence type="ECO:0000313" key="2">
    <source>
        <dbReference type="EMBL" id="KGX87843.1"/>
    </source>
</evidence>
<dbReference type="STRING" id="1385511.GCA_000425225_03070"/>
<dbReference type="GO" id="GO:0009055">
    <property type="term" value="F:electron transfer activity"/>
    <property type="evidence" value="ECO:0007669"/>
    <property type="project" value="TreeGrafter"/>
</dbReference>
<accession>A0A0A5G9I9</accession>
<dbReference type="Gene3D" id="3.40.30.10">
    <property type="entry name" value="Glutaredoxin"/>
    <property type="match status" value="1"/>
</dbReference>
<dbReference type="InterPro" id="IPR002109">
    <property type="entry name" value="Glutaredoxin"/>
</dbReference>
<keyword evidence="3" id="KW-1185">Reference proteome</keyword>
<comment type="caution">
    <text evidence="2">The sequence shown here is derived from an EMBL/GenBank/DDBJ whole genome shotgun (WGS) entry which is preliminary data.</text>
</comment>
<dbReference type="GO" id="GO:0045454">
    <property type="term" value="P:cell redox homeostasis"/>
    <property type="evidence" value="ECO:0007669"/>
    <property type="project" value="TreeGrafter"/>
</dbReference>
<dbReference type="CDD" id="cd02976">
    <property type="entry name" value="NrdH"/>
    <property type="match status" value="1"/>
</dbReference>
<dbReference type="AlphaFoldDB" id="A0A0A5G9I9"/>
<gene>
    <name evidence="2" type="ORF">N783_09160</name>
</gene>
<dbReference type="PANTHER" id="PTHR34386">
    <property type="entry name" value="GLUTAREDOXIN"/>
    <property type="match status" value="1"/>
</dbReference>
<dbReference type="PROSITE" id="PS51354">
    <property type="entry name" value="GLUTAREDOXIN_2"/>
    <property type="match status" value="1"/>
</dbReference>
<protein>
    <submittedName>
        <fullName evidence="2">Glutaredoxin</fullName>
    </submittedName>
</protein>
<dbReference type="PANTHER" id="PTHR34386:SF1">
    <property type="entry name" value="GLUTAREDOXIN-LIKE PROTEIN NRDH"/>
    <property type="match status" value="1"/>
</dbReference>
<dbReference type="OrthoDB" id="9795531at2"/>
<sequence length="92" mass="10977">MSKPNVVVYTSDGCHYCERVLNHLNEWDIDYTEKNISQNDAYYKEMRENRVYGTPVTFIDGEKLLGFQKRKFKKLLGIDEVSTYIRQRNLSY</sequence>
<dbReference type="EMBL" id="AVPF01000022">
    <property type="protein sequence ID" value="KGX87843.1"/>
    <property type="molecule type" value="Genomic_DNA"/>
</dbReference>
<evidence type="ECO:0000313" key="3">
    <source>
        <dbReference type="Proteomes" id="UP000030403"/>
    </source>
</evidence>
<proteinExistence type="predicted"/>